<dbReference type="PANTHER" id="PTHR11136:SF0">
    <property type="entry name" value="DIHYDROFOLATE SYNTHETASE-RELATED"/>
    <property type="match status" value="1"/>
</dbReference>
<dbReference type="GO" id="GO:0005737">
    <property type="term" value="C:cytoplasm"/>
    <property type="evidence" value="ECO:0007669"/>
    <property type="project" value="TreeGrafter"/>
</dbReference>
<feature type="domain" description="Mur ligase C-terminal" evidence="10">
    <location>
        <begin position="240"/>
        <end position="356"/>
    </location>
</feature>
<evidence type="ECO:0000256" key="8">
    <source>
        <dbReference type="ARBA" id="ARBA00022842"/>
    </source>
</evidence>
<organism evidence="12">
    <name type="scientific">marine metagenome</name>
    <dbReference type="NCBI Taxonomy" id="408172"/>
    <lineage>
        <taxon>unclassified sequences</taxon>
        <taxon>metagenomes</taxon>
        <taxon>ecological metagenomes</taxon>
    </lineage>
</organism>
<protein>
    <recommendedName>
        <fullName evidence="3">tetrahydrofolate synthase</fullName>
        <ecNumber evidence="3">6.3.2.17</ecNumber>
    </recommendedName>
</protein>
<dbReference type="SUPFAM" id="SSF53623">
    <property type="entry name" value="MurD-like peptide ligases, catalytic domain"/>
    <property type="match status" value="1"/>
</dbReference>
<comment type="catalytic activity">
    <reaction evidence="9">
        <text>(6S)-5,6,7,8-tetrahydrofolyl-(gamma-L-Glu)(n) + L-glutamate + ATP = (6S)-5,6,7,8-tetrahydrofolyl-(gamma-L-Glu)(n+1) + ADP + phosphate + H(+)</text>
        <dbReference type="Rhea" id="RHEA:10580"/>
        <dbReference type="Rhea" id="RHEA-COMP:14738"/>
        <dbReference type="Rhea" id="RHEA-COMP:14740"/>
        <dbReference type="ChEBI" id="CHEBI:15378"/>
        <dbReference type="ChEBI" id="CHEBI:29985"/>
        <dbReference type="ChEBI" id="CHEBI:30616"/>
        <dbReference type="ChEBI" id="CHEBI:43474"/>
        <dbReference type="ChEBI" id="CHEBI:141005"/>
        <dbReference type="ChEBI" id="CHEBI:456216"/>
        <dbReference type="EC" id="6.3.2.17"/>
    </reaction>
</comment>
<evidence type="ECO:0000259" key="10">
    <source>
        <dbReference type="Pfam" id="PF02875"/>
    </source>
</evidence>
<dbReference type="AlphaFoldDB" id="A0A381Y717"/>
<evidence type="ECO:0000256" key="5">
    <source>
        <dbReference type="ARBA" id="ARBA00022723"/>
    </source>
</evidence>
<dbReference type="InterPro" id="IPR036565">
    <property type="entry name" value="Mur-like_cat_sf"/>
</dbReference>
<dbReference type="Gene3D" id="3.40.1190.10">
    <property type="entry name" value="Mur-like, catalytic domain"/>
    <property type="match status" value="1"/>
</dbReference>
<feature type="domain" description="Mur ligase central" evidence="11">
    <location>
        <begin position="4"/>
        <end position="216"/>
    </location>
</feature>
<reference evidence="12" key="1">
    <citation type="submission" date="2018-05" db="EMBL/GenBank/DDBJ databases">
        <authorList>
            <person name="Lanie J.A."/>
            <person name="Ng W.-L."/>
            <person name="Kazmierczak K.M."/>
            <person name="Andrzejewski T.M."/>
            <person name="Davidsen T.M."/>
            <person name="Wayne K.J."/>
            <person name="Tettelin H."/>
            <person name="Glass J.I."/>
            <person name="Rusch D."/>
            <person name="Podicherti R."/>
            <person name="Tsui H.-C.T."/>
            <person name="Winkler M.E."/>
        </authorList>
    </citation>
    <scope>NUCLEOTIDE SEQUENCE</scope>
</reference>
<dbReference type="InterPro" id="IPR004101">
    <property type="entry name" value="Mur_ligase_C"/>
</dbReference>
<dbReference type="PROSITE" id="PS01011">
    <property type="entry name" value="FOLYLPOLYGLU_SYNT_1"/>
    <property type="match status" value="1"/>
</dbReference>
<dbReference type="GO" id="GO:0005524">
    <property type="term" value="F:ATP binding"/>
    <property type="evidence" value="ECO:0007669"/>
    <property type="project" value="UniProtKB-KW"/>
</dbReference>
<dbReference type="PANTHER" id="PTHR11136">
    <property type="entry name" value="FOLYLPOLYGLUTAMATE SYNTHASE-RELATED"/>
    <property type="match status" value="1"/>
</dbReference>
<accession>A0A381Y717</accession>
<name>A0A381Y717_9ZZZZ</name>
<dbReference type="InterPro" id="IPR001645">
    <property type="entry name" value="Folylpolyglutamate_synth"/>
</dbReference>
<dbReference type="GO" id="GO:0008841">
    <property type="term" value="F:dihydrofolate synthase activity"/>
    <property type="evidence" value="ECO:0007669"/>
    <property type="project" value="TreeGrafter"/>
</dbReference>
<keyword evidence="5" id="KW-0479">Metal-binding</keyword>
<gene>
    <name evidence="12" type="ORF">METZ01_LOCUS125255</name>
</gene>
<evidence type="ECO:0000259" key="11">
    <source>
        <dbReference type="Pfam" id="PF08245"/>
    </source>
</evidence>
<sequence length="377" mass="42031">MIHIAGTNGKGSTCAYIDSILRADGKKVGLYTSPHLIRFNERIRVNGIPIEDHEIIAFMEHAGATIKEIESTFFETTTAMALDHFKRHSVDVAVIETGLGGRLDSTNVIKPDLIVITPISMDHMEILGNTIEKITEEKAGIIKENTPVISVDQSKTIQKILYGKAQEKNTSITIAKNPSDIQMKTDCTEFRYDGTNYRTSLIGEHQAANAALAIAAIQQYNPHLNNEIIEAGLNTLFWPGRMQKLSERIYYDVAHNEDGIKMALKSVHTLFPNKPFYGLFCLKGEKELDRIGEYISGQFDRLLVSSDKKGFLLDTYQLSKKLTLLGIHNEPVESITVGIKKIKQIIKGSGVALIFGTHYIAEEIFLEFEISFDTGVI</sequence>
<evidence type="ECO:0000256" key="2">
    <source>
        <dbReference type="ARBA" id="ARBA00008276"/>
    </source>
</evidence>
<evidence type="ECO:0000313" key="12">
    <source>
        <dbReference type="EMBL" id="SVA72401.1"/>
    </source>
</evidence>
<comment type="cofactor">
    <cofactor evidence="1">
        <name>Mg(2+)</name>
        <dbReference type="ChEBI" id="CHEBI:18420"/>
    </cofactor>
</comment>
<dbReference type="SUPFAM" id="SSF53244">
    <property type="entry name" value="MurD-like peptide ligases, peptide-binding domain"/>
    <property type="match status" value="1"/>
</dbReference>
<dbReference type="EMBL" id="UINC01017458">
    <property type="protein sequence ID" value="SVA72401.1"/>
    <property type="molecule type" value="Genomic_DNA"/>
</dbReference>
<evidence type="ECO:0000256" key="3">
    <source>
        <dbReference type="ARBA" id="ARBA00013025"/>
    </source>
</evidence>
<evidence type="ECO:0000256" key="1">
    <source>
        <dbReference type="ARBA" id="ARBA00001946"/>
    </source>
</evidence>
<evidence type="ECO:0000256" key="4">
    <source>
        <dbReference type="ARBA" id="ARBA00022598"/>
    </source>
</evidence>
<evidence type="ECO:0000256" key="6">
    <source>
        <dbReference type="ARBA" id="ARBA00022741"/>
    </source>
</evidence>
<dbReference type="GO" id="GO:0046872">
    <property type="term" value="F:metal ion binding"/>
    <property type="evidence" value="ECO:0007669"/>
    <property type="project" value="UniProtKB-KW"/>
</dbReference>
<dbReference type="EC" id="6.3.2.17" evidence="3"/>
<comment type="similarity">
    <text evidence="2">Belongs to the folylpolyglutamate synthase family.</text>
</comment>
<dbReference type="Pfam" id="PF02875">
    <property type="entry name" value="Mur_ligase_C"/>
    <property type="match status" value="1"/>
</dbReference>
<keyword evidence="6" id="KW-0547">Nucleotide-binding</keyword>
<keyword evidence="7" id="KW-0067">ATP-binding</keyword>
<dbReference type="InterPro" id="IPR036615">
    <property type="entry name" value="Mur_ligase_C_dom_sf"/>
</dbReference>
<dbReference type="FunFam" id="3.40.1190.10:FF:000011">
    <property type="entry name" value="Folylpolyglutamate synthase/dihydrofolate synthase"/>
    <property type="match status" value="1"/>
</dbReference>
<keyword evidence="4" id="KW-0436">Ligase</keyword>
<proteinExistence type="inferred from homology"/>
<dbReference type="NCBIfam" id="TIGR01499">
    <property type="entry name" value="folC"/>
    <property type="match status" value="1"/>
</dbReference>
<keyword evidence="8" id="KW-0460">Magnesium</keyword>
<evidence type="ECO:0000256" key="9">
    <source>
        <dbReference type="ARBA" id="ARBA00047493"/>
    </source>
</evidence>
<dbReference type="Pfam" id="PF08245">
    <property type="entry name" value="Mur_ligase_M"/>
    <property type="match status" value="1"/>
</dbReference>
<dbReference type="Gene3D" id="3.90.190.20">
    <property type="entry name" value="Mur ligase, C-terminal domain"/>
    <property type="match status" value="1"/>
</dbReference>
<evidence type="ECO:0000256" key="7">
    <source>
        <dbReference type="ARBA" id="ARBA00022840"/>
    </source>
</evidence>
<dbReference type="InterPro" id="IPR018109">
    <property type="entry name" value="Folylpolyglutamate_synth_CS"/>
</dbReference>
<dbReference type="PROSITE" id="PS01012">
    <property type="entry name" value="FOLYLPOLYGLU_SYNT_2"/>
    <property type="match status" value="1"/>
</dbReference>
<dbReference type="InterPro" id="IPR013221">
    <property type="entry name" value="Mur_ligase_cen"/>
</dbReference>
<dbReference type="GO" id="GO:0004326">
    <property type="term" value="F:tetrahydrofolylpolyglutamate synthase activity"/>
    <property type="evidence" value="ECO:0007669"/>
    <property type="project" value="UniProtKB-EC"/>
</dbReference>